<keyword evidence="2" id="KW-1185">Reference proteome</keyword>
<dbReference type="EMBL" id="SDMP01000011">
    <property type="protein sequence ID" value="RYR28918.1"/>
    <property type="molecule type" value="Genomic_DNA"/>
</dbReference>
<dbReference type="Proteomes" id="UP000289738">
    <property type="component" value="Chromosome B01"/>
</dbReference>
<comment type="caution">
    <text evidence="1">The sequence shown here is derived from an EMBL/GenBank/DDBJ whole genome shotgun (WGS) entry which is preliminary data.</text>
</comment>
<accession>A0A445AR59</accession>
<name>A0A445AR59_ARAHY</name>
<dbReference type="Gene3D" id="3.90.245.10">
    <property type="entry name" value="Ribonucleoside hydrolase-like"/>
    <property type="match status" value="1"/>
</dbReference>
<proteinExistence type="predicted"/>
<protein>
    <submittedName>
        <fullName evidence="1">Uncharacterized protein</fullName>
    </submittedName>
</protein>
<evidence type="ECO:0000313" key="2">
    <source>
        <dbReference type="Proteomes" id="UP000289738"/>
    </source>
</evidence>
<gene>
    <name evidence="1" type="ORF">Ahy_B01g053139</name>
</gene>
<dbReference type="GO" id="GO:0016799">
    <property type="term" value="F:hydrolase activity, hydrolyzing N-glycosyl compounds"/>
    <property type="evidence" value="ECO:0007669"/>
    <property type="project" value="InterPro"/>
</dbReference>
<dbReference type="STRING" id="3818.A0A445AR59"/>
<evidence type="ECO:0000313" key="1">
    <source>
        <dbReference type="EMBL" id="RYR28918.1"/>
    </source>
</evidence>
<organism evidence="1 2">
    <name type="scientific">Arachis hypogaea</name>
    <name type="common">Peanut</name>
    <dbReference type="NCBI Taxonomy" id="3818"/>
    <lineage>
        <taxon>Eukaryota</taxon>
        <taxon>Viridiplantae</taxon>
        <taxon>Streptophyta</taxon>
        <taxon>Embryophyta</taxon>
        <taxon>Tracheophyta</taxon>
        <taxon>Spermatophyta</taxon>
        <taxon>Magnoliopsida</taxon>
        <taxon>eudicotyledons</taxon>
        <taxon>Gunneridae</taxon>
        <taxon>Pentapetalae</taxon>
        <taxon>rosids</taxon>
        <taxon>fabids</taxon>
        <taxon>Fabales</taxon>
        <taxon>Fabaceae</taxon>
        <taxon>Papilionoideae</taxon>
        <taxon>50 kb inversion clade</taxon>
        <taxon>dalbergioids sensu lato</taxon>
        <taxon>Dalbergieae</taxon>
        <taxon>Pterocarpus clade</taxon>
        <taxon>Arachis</taxon>
    </lineage>
</organism>
<sequence length="114" mass="13062">MITWDYGKHLSASCCIEKRKVGVYLHDPTAFLAAVDPTLVTWLEGSVRYQTSGITRETQCTSAPFLSEIERKRQSSSTHPFTQPRCPQHCSHANHRSHLNFGENVILFRTDHYK</sequence>
<dbReference type="AlphaFoldDB" id="A0A445AR59"/>
<reference evidence="1 2" key="1">
    <citation type="submission" date="2019-01" db="EMBL/GenBank/DDBJ databases">
        <title>Sequencing of cultivated peanut Arachis hypogaea provides insights into genome evolution and oil improvement.</title>
        <authorList>
            <person name="Chen X."/>
        </authorList>
    </citation>
    <scope>NUCLEOTIDE SEQUENCE [LARGE SCALE GENOMIC DNA]</scope>
    <source>
        <strain evidence="2">cv. Fuhuasheng</strain>
        <tissue evidence="1">Leaves</tissue>
    </source>
</reference>
<dbReference type="InterPro" id="IPR036452">
    <property type="entry name" value="Ribo_hydro-like"/>
</dbReference>